<organism evidence="2 3">
    <name type="scientific">Elysia crispata</name>
    <name type="common">lettuce slug</name>
    <dbReference type="NCBI Taxonomy" id="231223"/>
    <lineage>
        <taxon>Eukaryota</taxon>
        <taxon>Metazoa</taxon>
        <taxon>Spiralia</taxon>
        <taxon>Lophotrochozoa</taxon>
        <taxon>Mollusca</taxon>
        <taxon>Gastropoda</taxon>
        <taxon>Heterobranchia</taxon>
        <taxon>Euthyneura</taxon>
        <taxon>Panpulmonata</taxon>
        <taxon>Sacoglossa</taxon>
        <taxon>Placobranchoidea</taxon>
        <taxon>Plakobranchidae</taxon>
        <taxon>Elysia</taxon>
    </lineage>
</organism>
<protein>
    <submittedName>
        <fullName evidence="2">Uncharacterized protein</fullName>
    </submittedName>
</protein>
<accession>A0AAE0Y4Z3</accession>
<comment type="caution">
    <text evidence="2">The sequence shown here is derived from an EMBL/GenBank/DDBJ whole genome shotgun (WGS) entry which is preliminary data.</text>
</comment>
<keyword evidence="3" id="KW-1185">Reference proteome</keyword>
<gene>
    <name evidence="2" type="ORF">RRG08_026541</name>
</gene>
<evidence type="ECO:0000313" key="3">
    <source>
        <dbReference type="Proteomes" id="UP001283361"/>
    </source>
</evidence>
<proteinExistence type="predicted"/>
<reference evidence="2" key="1">
    <citation type="journal article" date="2023" name="G3 (Bethesda)">
        <title>A reference genome for the long-term kleptoplast-retaining sea slug Elysia crispata morphotype clarki.</title>
        <authorList>
            <person name="Eastman K.E."/>
            <person name="Pendleton A.L."/>
            <person name="Shaikh M.A."/>
            <person name="Suttiyut T."/>
            <person name="Ogas R."/>
            <person name="Tomko P."/>
            <person name="Gavelis G."/>
            <person name="Widhalm J.R."/>
            <person name="Wisecaver J.H."/>
        </authorList>
    </citation>
    <scope>NUCLEOTIDE SEQUENCE</scope>
    <source>
        <strain evidence="2">ECLA1</strain>
    </source>
</reference>
<dbReference type="Proteomes" id="UP001283361">
    <property type="component" value="Unassembled WGS sequence"/>
</dbReference>
<sequence>MANKQNEMTAEIKRPSLDKLQHLFFSQLRSLCKSVESGLEDLKREHSYTDASGPDNSVCARNMILHTAKELKELKVQAQEQYKDFAVQRARLSRIRELMQSLVQVYMQRLKTLESFIEKYGYIRPEPLHVENVEKDKLTKGRPNNGGEQGSDHKIYESGTDCGEVAKEDVKTPPSKFEESRARRKNLFLTPKLEDFCPGTSEARLALPDLRRSIKNSSLSLRDNQSEVEPPVQTMPESPASFATNQKGTTCTFTNHLIMEKSCSVRPELYDTMANPRKGPHLSTPETPEQVRTIIGSMKKSKADATSVRSVLFSTPETPEHLRTVQISSKKSIPKSTPVGRSLFSTPETPENIRTVIGSMKKSKPDILPTVRAHLTTPKTPEHVRTVISSIKKSKPNVTPTAALAPPNEIEQPNLFTNQNLSTNKLPTLSYVKSKLSTPETPENIRRILSSINGTVPVHERKFPEHPQELKTFEHSKPYCQFPVGRPAVKRNILSTPEPPRCFTQTLDSKKKA</sequence>
<dbReference type="EMBL" id="JAWDGP010006980">
    <property type="protein sequence ID" value="KAK3732159.1"/>
    <property type="molecule type" value="Genomic_DNA"/>
</dbReference>
<feature type="region of interest" description="Disordered" evidence="1">
    <location>
        <begin position="219"/>
        <end position="243"/>
    </location>
</feature>
<evidence type="ECO:0000256" key="1">
    <source>
        <dbReference type="SAM" id="MobiDB-lite"/>
    </source>
</evidence>
<name>A0AAE0Y4Z3_9GAST</name>
<dbReference type="Gene3D" id="6.10.250.1400">
    <property type="match status" value="1"/>
</dbReference>
<evidence type="ECO:0000313" key="2">
    <source>
        <dbReference type="EMBL" id="KAK3732159.1"/>
    </source>
</evidence>
<dbReference type="AlphaFoldDB" id="A0AAE0Y4Z3"/>
<feature type="region of interest" description="Disordered" evidence="1">
    <location>
        <begin position="491"/>
        <end position="513"/>
    </location>
</feature>
<feature type="region of interest" description="Disordered" evidence="1">
    <location>
        <begin position="137"/>
        <end position="158"/>
    </location>
</feature>